<protein>
    <recommendedName>
        <fullName evidence="2">DUF4097 domain-containing protein</fullName>
    </recommendedName>
</protein>
<organism evidence="3 4">
    <name type="scientific">Virgisporangium ochraceum</name>
    <dbReference type="NCBI Taxonomy" id="65505"/>
    <lineage>
        <taxon>Bacteria</taxon>
        <taxon>Bacillati</taxon>
        <taxon>Actinomycetota</taxon>
        <taxon>Actinomycetes</taxon>
        <taxon>Micromonosporales</taxon>
        <taxon>Micromonosporaceae</taxon>
        <taxon>Virgisporangium</taxon>
    </lineage>
</organism>
<feature type="region of interest" description="Disordered" evidence="1">
    <location>
        <begin position="255"/>
        <end position="287"/>
    </location>
</feature>
<dbReference type="InterPro" id="IPR025164">
    <property type="entry name" value="Toastrack_DUF4097"/>
</dbReference>
<dbReference type="RefSeq" id="WP_203931973.1">
    <property type="nucleotide sequence ID" value="NZ_BOPH01000097.1"/>
</dbReference>
<evidence type="ECO:0000313" key="3">
    <source>
        <dbReference type="EMBL" id="GIJ72115.1"/>
    </source>
</evidence>
<dbReference type="EMBL" id="BOPH01000097">
    <property type="protein sequence ID" value="GIJ72115.1"/>
    <property type="molecule type" value="Genomic_DNA"/>
</dbReference>
<comment type="caution">
    <text evidence="3">The sequence shown here is derived from an EMBL/GenBank/DDBJ whole genome shotgun (WGS) entry which is preliminary data.</text>
</comment>
<evidence type="ECO:0000256" key="1">
    <source>
        <dbReference type="SAM" id="MobiDB-lite"/>
    </source>
</evidence>
<feature type="domain" description="DUF4097" evidence="2">
    <location>
        <begin position="18"/>
        <end position="210"/>
    </location>
</feature>
<name>A0A8J4EE09_9ACTN</name>
<dbReference type="Gene3D" id="2.160.20.120">
    <property type="match status" value="1"/>
</dbReference>
<keyword evidence="4" id="KW-1185">Reference proteome</keyword>
<evidence type="ECO:0000313" key="4">
    <source>
        <dbReference type="Proteomes" id="UP000635606"/>
    </source>
</evidence>
<evidence type="ECO:0000259" key="2">
    <source>
        <dbReference type="Pfam" id="PF13349"/>
    </source>
</evidence>
<accession>A0A8J4EE09</accession>
<reference evidence="3" key="1">
    <citation type="submission" date="2021-01" db="EMBL/GenBank/DDBJ databases">
        <title>Whole genome shotgun sequence of Virgisporangium ochraceum NBRC 16418.</title>
        <authorList>
            <person name="Komaki H."/>
            <person name="Tamura T."/>
        </authorList>
    </citation>
    <scope>NUCLEOTIDE SEQUENCE</scope>
    <source>
        <strain evidence="3">NBRC 16418</strain>
    </source>
</reference>
<feature type="compositionally biased region" description="Basic and acidic residues" evidence="1">
    <location>
        <begin position="255"/>
        <end position="269"/>
    </location>
</feature>
<dbReference type="Pfam" id="PF13349">
    <property type="entry name" value="DUF4097"/>
    <property type="match status" value="1"/>
</dbReference>
<dbReference type="AlphaFoldDB" id="A0A8J4EE09"/>
<sequence length="287" mass="30150">MPTFDTPKSISVTVELSVGAVRIAASDRTDTVVEVRPSDETDESDVQAARQVRVDYANGTLRITGPKGRMFDFSRKTRSVVVSVDVPTGSEVSAETQMGDFRCTGRLGASRFRSSAGNVWLDRTGPLRLSTSAGHVTVDAVDGDAEISTGSGKVQVGRVDGAAVVKNSNGETVIDAVTGDARVRSANGDITVGRAGAGVDAKTSMGRIRLGEIARGEVVLASSMGELEIGIAAGTAAWLDLDTGFGHVRNLLDPADRPAETDETVEVRGRTTYGDITIQRSRKDPSP</sequence>
<dbReference type="Proteomes" id="UP000635606">
    <property type="component" value="Unassembled WGS sequence"/>
</dbReference>
<proteinExistence type="predicted"/>
<gene>
    <name evidence="3" type="ORF">Voc01_070320</name>
</gene>